<dbReference type="EMBL" id="CAADFY010000010">
    <property type="protein sequence ID" value="VFK52564.1"/>
    <property type="molecule type" value="Genomic_DNA"/>
</dbReference>
<dbReference type="InterPro" id="IPR028203">
    <property type="entry name" value="PSII_CF48-like_dom"/>
</dbReference>
<dbReference type="Pfam" id="PF14870">
    <property type="entry name" value="PSII_BNR"/>
    <property type="match status" value="1"/>
</dbReference>
<reference evidence="4" key="1">
    <citation type="submission" date="2019-02" db="EMBL/GenBank/DDBJ databases">
        <authorList>
            <person name="Gruber-Vodicka R. H."/>
            <person name="Seah K. B. B."/>
        </authorList>
    </citation>
    <scope>NUCLEOTIDE SEQUENCE</scope>
    <source>
        <strain evidence="5">BECK_BY2</strain>
        <strain evidence="4">BECK_BY3</strain>
    </source>
</reference>
<keyword evidence="2" id="KW-0604">Photosystem II</keyword>
<gene>
    <name evidence="5" type="ORF">BECKTUN1418E_GA0071001_10124</name>
    <name evidence="4" type="ORF">BECKTUN1418F_GA0071002_10104</name>
</gene>
<accession>A0A450ZFI8</accession>
<protein>
    <recommendedName>
        <fullName evidence="3">Photosynthesis system II assembly factor Ycf48/Hcf136-like domain-containing protein</fullName>
    </recommendedName>
</protein>
<evidence type="ECO:0000256" key="1">
    <source>
        <dbReference type="ARBA" id="ARBA00022531"/>
    </source>
</evidence>
<dbReference type="CDD" id="cd15482">
    <property type="entry name" value="Sialidase_non-viral"/>
    <property type="match status" value="1"/>
</dbReference>
<dbReference type="InterPro" id="IPR015943">
    <property type="entry name" value="WD40/YVTN_repeat-like_dom_sf"/>
</dbReference>
<dbReference type="PANTHER" id="PTHR47199:SF2">
    <property type="entry name" value="PHOTOSYSTEM II STABILITY_ASSEMBLY FACTOR HCF136, CHLOROPLASTIC"/>
    <property type="match status" value="1"/>
</dbReference>
<keyword evidence="1" id="KW-0602">Photosynthesis</keyword>
<dbReference type="AlphaFoldDB" id="A0A450ZFI8"/>
<evidence type="ECO:0000313" key="5">
    <source>
        <dbReference type="EMBL" id="VFK53049.1"/>
    </source>
</evidence>
<proteinExistence type="predicted"/>
<evidence type="ECO:0000313" key="4">
    <source>
        <dbReference type="EMBL" id="VFK52564.1"/>
    </source>
</evidence>
<evidence type="ECO:0000256" key="2">
    <source>
        <dbReference type="ARBA" id="ARBA00023276"/>
    </source>
</evidence>
<dbReference type="Gene3D" id="2.130.10.10">
    <property type="entry name" value="YVTN repeat-like/Quinoprotein amine dehydrogenase"/>
    <property type="match status" value="1"/>
</dbReference>
<sequence length="344" mass="37890">MNGLRSIYPYLFAALLIATSGHNSARGGTRLEDPSYAWHSPLATRSLLLAIGKSDRIVAVGERGHILYRQGAGEWRQAQVPTRILLTGLSFSDDRHGFAVGHDALILATLDGGQTWRKVHEAIEEERPLLDIRFRDNRFGIAVGAYGYLLKTKDGGANWYSSLVDKENDFHLNAIAITPDGRIYLAAEAGYVYRSDDEGDSWRILSPPYDGSFFGIYPTEGDKVMVFGLRGHLFVSEDAGEHWRSLDTGTRATLTSAIGLGNGQFLLTGHGGTLLLVDSHLQQVRHARLPERKAFSDAMEIASNRVLLVGEEGTRTLDLCDVFSRDVLSGCEIIPSLFLPDETE</sequence>
<organism evidence="4">
    <name type="scientific">Candidatus Kentrum sp. TUN</name>
    <dbReference type="NCBI Taxonomy" id="2126343"/>
    <lineage>
        <taxon>Bacteria</taxon>
        <taxon>Pseudomonadati</taxon>
        <taxon>Pseudomonadota</taxon>
        <taxon>Gammaproteobacteria</taxon>
        <taxon>Candidatus Kentrum</taxon>
    </lineage>
</organism>
<dbReference type="SUPFAM" id="SSF110296">
    <property type="entry name" value="Oligoxyloglucan reducing end-specific cellobiohydrolase"/>
    <property type="match status" value="1"/>
</dbReference>
<feature type="domain" description="Photosynthesis system II assembly factor Ycf48/Hcf136-like" evidence="3">
    <location>
        <begin position="123"/>
        <end position="252"/>
    </location>
</feature>
<dbReference type="GO" id="GO:0009523">
    <property type="term" value="C:photosystem II"/>
    <property type="evidence" value="ECO:0007669"/>
    <property type="project" value="UniProtKB-KW"/>
</dbReference>
<dbReference type="EMBL" id="CAADFV010000012">
    <property type="protein sequence ID" value="VFK53049.1"/>
    <property type="molecule type" value="Genomic_DNA"/>
</dbReference>
<evidence type="ECO:0000259" key="3">
    <source>
        <dbReference type="Pfam" id="PF14870"/>
    </source>
</evidence>
<dbReference type="GO" id="GO:0015979">
    <property type="term" value="P:photosynthesis"/>
    <property type="evidence" value="ECO:0007669"/>
    <property type="project" value="UniProtKB-KW"/>
</dbReference>
<dbReference type="PANTHER" id="PTHR47199">
    <property type="entry name" value="PHOTOSYSTEM II STABILITY/ASSEMBLY FACTOR HCF136, CHLOROPLASTIC"/>
    <property type="match status" value="1"/>
</dbReference>
<name>A0A450ZFI8_9GAMM</name>